<sequence length="78" mass="8145">MSQLFHTLALLGALVVLAAIALTSLAVDAGDELTERQARVLCAAMKAIEHVAIAYGTALAAQNTPLTLAMKAVMLLLR</sequence>
<dbReference type="RefSeq" id="WP_037651348.1">
    <property type="nucleotide sequence ID" value="NZ_BAABTN010000023.1"/>
</dbReference>
<dbReference type="EMBL" id="BJHX01000001">
    <property type="protein sequence ID" value="GDY68855.1"/>
    <property type="molecule type" value="Genomic_DNA"/>
</dbReference>
<dbReference type="AlphaFoldDB" id="A0A4D4MAF8"/>
<dbReference type="Proteomes" id="UP000302139">
    <property type="component" value="Unassembled WGS sequence"/>
</dbReference>
<dbReference type="EMBL" id="BJHY01000001">
    <property type="protein sequence ID" value="GDY70763.1"/>
    <property type="molecule type" value="Genomic_DNA"/>
</dbReference>
<reference evidence="1 4" key="2">
    <citation type="submission" date="2019-04" db="EMBL/GenBank/DDBJ databases">
        <title>Draft genome sequences of Streptomyces avermitilis NBRC 14893.</title>
        <authorList>
            <person name="Komaki H."/>
            <person name="Tamura T."/>
            <person name="Hosoyama A."/>
        </authorList>
    </citation>
    <scope>NUCLEOTIDE SEQUENCE [LARGE SCALE GENOMIC DNA]</scope>
    <source>
        <strain evidence="1 4">NBRC 14893</strain>
    </source>
</reference>
<evidence type="ECO:0000313" key="3">
    <source>
        <dbReference type="Proteomes" id="UP000299211"/>
    </source>
</evidence>
<name>A0A4D4MAF8_STRAX</name>
<organism evidence="1 4">
    <name type="scientific">Streptomyces avermitilis</name>
    <dbReference type="NCBI Taxonomy" id="33903"/>
    <lineage>
        <taxon>Bacteria</taxon>
        <taxon>Bacillati</taxon>
        <taxon>Actinomycetota</taxon>
        <taxon>Actinomycetes</taxon>
        <taxon>Kitasatosporales</taxon>
        <taxon>Streptomycetaceae</taxon>
        <taxon>Streptomyces</taxon>
    </lineage>
</organism>
<evidence type="ECO:0000313" key="1">
    <source>
        <dbReference type="EMBL" id="GDY68855.1"/>
    </source>
</evidence>
<evidence type="ECO:0000313" key="2">
    <source>
        <dbReference type="EMBL" id="GDY70763.1"/>
    </source>
</evidence>
<protein>
    <submittedName>
        <fullName evidence="1">Uncharacterized protein</fullName>
    </submittedName>
</protein>
<evidence type="ECO:0000313" key="4">
    <source>
        <dbReference type="Proteomes" id="UP000302139"/>
    </source>
</evidence>
<accession>A0A4D4MAF8</accession>
<reference evidence="2 3" key="1">
    <citation type="submission" date="2019-04" db="EMBL/GenBank/DDBJ databases">
        <title>Draft genome sequences of Streptomyces avermitilis ATCC 31267.</title>
        <authorList>
            <person name="Komaki H."/>
            <person name="Tamura T."/>
            <person name="Hosoyama A."/>
        </authorList>
    </citation>
    <scope>NUCLEOTIDE SEQUENCE [LARGE SCALE GENOMIC DNA]</scope>
    <source>
        <strain evidence="2 3">ATCC 31267</strain>
    </source>
</reference>
<comment type="caution">
    <text evidence="1">The sequence shown here is derived from an EMBL/GenBank/DDBJ whole genome shotgun (WGS) entry which is preliminary data.</text>
</comment>
<dbReference type="Proteomes" id="UP000299211">
    <property type="component" value="Unassembled WGS sequence"/>
</dbReference>
<gene>
    <name evidence="1" type="ORF">SAV14893_082480</name>
    <name evidence="2" type="ORF">SAV31267_002480</name>
</gene>
<proteinExistence type="predicted"/>